<dbReference type="InterPro" id="IPR020806">
    <property type="entry name" value="PKS_PP-bd"/>
</dbReference>
<dbReference type="PANTHER" id="PTHR45527">
    <property type="entry name" value="NONRIBOSOMAL PEPTIDE SYNTHETASE"/>
    <property type="match status" value="1"/>
</dbReference>
<protein>
    <submittedName>
        <fullName evidence="6">Amino acid adenylation domain-containing protein</fullName>
    </submittedName>
</protein>
<dbReference type="EMBL" id="WMBF01000553">
    <property type="protein sequence ID" value="MBW5425591.1"/>
    <property type="molecule type" value="Genomic_DNA"/>
</dbReference>
<dbReference type="CDD" id="cd19543">
    <property type="entry name" value="DCL_NRPS"/>
    <property type="match status" value="1"/>
</dbReference>
<dbReference type="RefSeq" id="WP_219692154.1">
    <property type="nucleotide sequence ID" value="NZ_WMBF01000553.1"/>
</dbReference>
<dbReference type="SMART" id="SM00823">
    <property type="entry name" value="PKS_PP"/>
    <property type="match status" value="1"/>
</dbReference>
<evidence type="ECO:0000313" key="6">
    <source>
        <dbReference type="EMBL" id="MBW5425591.1"/>
    </source>
</evidence>
<accession>A0ABS6YYL5</accession>
<evidence type="ECO:0000259" key="5">
    <source>
        <dbReference type="PROSITE" id="PS50075"/>
    </source>
</evidence>
<dbReference type="InterPro" id="IPR006162">
    <property type="entry name" value="Ppantetheine_attach_site"/>
</dbReference>
<keyword evidence="7" id="KW-1185">Reference proteome</keyword>
<dbReference type="NCBIfam" id="TIGR01733">
    <property type="entry name" value="AA-adenyl-dom"/>
    <property type="match status" value="1"/>
</dbReference>
<dbReference type="InterPro" id="IPR020845">
    <property type="entry name" value="AMP-binding_CS"/>
</dbReference>
<dbReference type="SUPFAM" id="SSF56801">
    <property type="entry name" value="Acetyl-CoA synthetase-like"/>
    <property type="match status" value="1"/>
</dbReference>
<keyword evidence="3" id="KW-0597">Phosphoprotein</keyword>
<dbReference type="InterPro" id="IPR023213">
    <property type="entry name" value="CAT-like_dom_sf"/>
</dbReference>
<dbReference type="PROSITE" id="PS00455">
    <property type="entry name" value="AMP_BINDING"/>
    <property type="match status" value="1"/>
</dbReference>
<comment type="caution">
    <text evidence="6">The sequence shown here is derived from an EMBL/GenBank/DDBJ whole genome shotgun (WGS) entry which is preliminary data.</text>
</comment>
<dbReference type="InterPro" id="IPR025110">
    <property type="entry name" value="AMP-bd_C"/>
</dbReference>
<evidence type="ECO:0000313" key="7">
    <source>
        <dbReference type="Proteomes" id="UP001197114"/>
    </source>
</evidence>
<dbReference type="PANTHER" id="PTHR45527:SF1">
    <property type="entry name" value="FATTY ACID SYNTHASE"/>
    <property type="match status" value="1"/>
</dbReference>
<feature type="domain" description="Carrier" evidence="5">
    <location>
        <begin position="1058"/>
        <end position="1132"/>
    </location>
</feature>
<dbReference type="InterPro" id="IPR009081">
    <property type="entry name" value="PP-bd_ACP"/>
</dbReference>
<dbReference type="Pfam" id="PF00668">
    <property type="entry name" value="Condensation"/>
    <property type="match status" value="1"/>
</dbReference>
<feature type="region of interest" description="Disordered" evidence="4">
    <location>
        <begin position="1225"/>
        <end position="1248"/>
    </location>
</feature>
<evidence type="ECO:0000256" key="3">
    <source>
        <dbReference type="ARBA" id="ARBA00022553"/>
    </source>
</evidence>
<dbReference type="Gene3D" id="2.30.38.10">
    <property type="entry name" value="Luciferase, Domain 3"/>
    <property type="match status" value="1"/>
</dbReference>
<dbReference type="InterPro" id="IPR000873">
    <property type="entry name" value="AMP-dep_synth/lig_dom"/>
</dbReference>
<dbReference type="Gene3D" id="3.30.559.10">
    <property type="entry name" value="Chloramphenicol acetyltransferase-like domain"/>
    <property type="match status" value="2"/>
</dbReference>
<reference evidence="6 7" key="1">
    <citation type="submission" date="2019-11" db="EMBL/GenBank/DDBJ databases">
        <authorList>
            <person name="Ay H."/>
        </authorList>
    </citation>
    <scope>NUCLEOTIDE SEQUENCE [LARGE SCALE GENOMIC DNA]</scope>
    <source>
        <strain evidence="6 7">BG9H</strain>
    </source>
</reference>
<dbReference type="Gene3D" id="3.30.559.30">
    <property type="entry name" value="Nonribosomal peptide synthetase, condensation domain"/>
    <property type="match status" value="1"/>
</dbReference>
<dbReference type="Proteomes" id="UP001197114">
    <property type="component" value="Unassembled WGS sequence"/>
</dbReference>
<evidence type="ECO:0000256" key="2">
    <source>
        <dbReference type="ARBA" id="ARBA00022450"/>
    </source>
</evidence>
<dbReference type="InterPro" id="IPR010071">
    <property type="entry name" value="AA_adenyl_dom"/>
</dbReference>
<dbReference type="PROSITE" id="PS50075">
    <property type="entry name" value="CARRIER"/>
    <property type="match status" value="1"/>
</dbReference>
<name>A0ABS6YYL5_9ACTN</name>
<dbReference type="Gene3D" id="3.40.50.980">
    <property type="match status" value="2"/>
</dbReference>
<comment type="cofactor">
    <cofactor evidence="1">
        <name>pantetheine 4'-phosphate</name>
        <dbReference type="ChEBI" id="CHEBI:47942"/>
    </cofactor>
</comment>
<evidence type="ECO:0000256" key="1">
    <source>
        <dbReference type="ARBA" id="ARBA00001957"/>
    </source>
</evidence>
<evidence type="ECO:0000256" key="4">
    <source>
        <dbReference type="SAM" id="MobiDB-lite"/>
    </source>
</evidence>
<proteinExistence type="predicted"/>
<dbReference type="Pfam" id="PF13193">
    <property type="entry name" value="AMP-binding_C"/>
    <property type="match status" value="1"/>
</dbReference>
<dbReference type="InterPro" id="IPR045851">
    <property type="entry name" value="AMP-bd_C_sf"/>
</dbReference>
<dbReference type="InterPro" id="IPR036736">
    <property type="entry name" value="ACP-like_sf"/>
</dbReference>
<dbReference type="PROSITE" id="PS00012">
    <property type="entry name" value="PHOSPHOPANTETHEINE"/>
    <property type="match status" value="1"/>
</dbReference>
<dbReference type="SUPFAM" id="SSF47336">
    <property type="entry name" value="ACP-like"/>
    <property type="match status" value="1"/>
</dbReference>
<organism evidence="6 7">
    <name type="scientific">Streptomyces anatolicus</name>
    <dbReference type="NCBI Taxonomy" id="2675858"/>
    <lineage>
        <taxon>Bacteria</taxon>
        <taxon>Bacillati</taxon>
        <taxon>Actinomycetota</taxon>
        <taxon>Actinomycetes</taxon>
        <taxon>Kitasatosporales</taxon>
        <taxon>Streptomycetaceae</taxon>
        <taxon>Streptomyces</taxon>
    </lineage>
</organism>
<dbReference type="SUPFAM" id="SSF52777">
    <property type="entry name" value="CoA-dependent acyltransferases"/>
    <property type="match status" value="2"/>
</dbReference>
<feature type="non-terminal residue" evidence="6">
    <location>
        <position position="1248"/>
    </location>
</feature>
<dbReference type="InterPro" id="IPR001242">
    <property type="entry name" value="Condensation_dom"/>
</dbReference>
<dbReference type="Pfam" id="PF00550">
    <property type="entry name" value="PP-binding"/>
    <property type="match status" value="1"/>
</dbReference>
<feature type="compositionally biased region" description="Low complexity" evidence="4">
    <location>
        <begin position="1225"/>
        <end position="1240"/>
    </location>
</feature>
<dbReference type="Gene3D" id="1.10.1200.10">
    <property type="entry name" value="ACP-like"/>
    <property type="match status" value="1"/>
</dbReference>
<dbReference type="Gene3D" id="3.30.300.30">
    <property type="match status" value="1"/>
</dbReference>
<keyword evidence="2" id="KW-0596">Phosphopantetheine</keyword>
<gene>
    <name evidence="6" type="ORF">GKQ77_29215</name>
</gene>
<dbReference type="Pfam" id="PF00501">
    <property type="entry name" value="AMP-binding"/>
    <property type="match status" value="1"/>
</dbReference>
<sequence length="1248" mass="133003">MPAVHVLEAAAAVRDTPDGPELTLTLTRAGLLVTEDEAELLGRAWVALLGGLAAHTEDGGAGGHTPSDFPLVGALTQSGVEELESAVPGLDDVWPLSPLQKGMLFHATFDEEAPDVYEGQRALALEGPLDAGRLRAAWETVLRRHPILRASFHRLASGEAVQVVAGEIQLPWREADLAHLTQAEADAEAERLAGAERADRIDVTRAPLLRLLLIRFGEDRHRLVITSHHITMDGWSLPVLIKDLHTAYEAHTAGGDERGLRPMTSYRDYLAWLDRQDKDLAREAWRAELAGLDEPTLVAPADSVRVPMVPDRIRFAFSEEVSRGVAALALRHGLTVNTVVQGAWALLLARLAGRTDVVFGATVAGRPADLPGAESAIGLFINTIPVRVPLAAEQTVHDMLSELQERQVALMAHQHMGLSEIQQLAGPGAAFDTLVVYENYPHPPDGPADPGSLRIRPDGTPQDMGHYPLTFVVSPGERMHGDFVFRPDVCDRARAEDMVASLVRILEQLAADPSVPVGRVDVVSAAGRDLVVREWNRTRDPAAATAPLPELIARQAERTPDAAALIAGERTLTYRELMEDAGRLARYLARAGVGPECRVAVVGERSATMVRSLLAVSMAGGAFLPVDADYPAERIAYVLADAAPSVVVCTERSQDAVPAGYTGRVVVTDDPRVTDEVRRCAGGPLRDEERTAPLKAANAAYVIYTSGSTGTPKGVVVTHAGLGNLARAQIDRFGVRADSRVLQFASLSFDAAVSELCMAFLSGGSLVVAAPDELPPRVSLDEAVRRARASHVTVPPSVLAAEERLPRELETVIVAGEACPPGLVDRWARDRRMVNAYGPTETTVCAAMSAPLTPGRDAVPMGQPLANAQVFVLDEFLLPAPPGVAGELYVTGAGLARGYLGRAGLSAARFVACPFEAGERMYRTGDVARWTREGELLFVGRADDQLKVRGHRIEPGEIEAALTTHPGVVQAVVTARQDHADGNRLVAYVVADPARHSGDAKSADVVAELPAHVRERLPEYMVPTVFVPLERLPLTVNGKVDRAALPAPDFAERVTDGEARTGTERLLCDLFAEVLGLERVGVGDSFFELGGDSIMSMQLASRARRAGLLLTSRQVFEEKTPERLAEVARAAAPEAAVDDVGVGEVPWTPVMRALGERAARPGFAQWMVLGAPAALGTKTLAAGLGALLDTHDMLRARTVPGEPKLIVGERGSVDAESLVVRVDATGATADATPGSPAPGGHAPDSHGS</sequence>